<gene>
    <name evidence="2" type="ORF">V757_12035</name>
</gene>
<evidence type="ECO:0000313" key="3">
    <source>
        <dbReference type="Proteomes" id="UP000018766"/>
    </source>
</evidence>
<proteinExistence type="predicted"/>
<dbReference type="Proteomes" id="UP000018766">
    <property type="component" value="Unassembled WGS sequence"/>
</dbReference>
<protein>
    <recommendedName>
        <fullName evidence="4">Lipoprotein</fullName>
    </recommendedName>
</protein>
<dbReference type="InterPro" id="IPR047780">
    <property type="entry name" value="TssQ-like"/>
</dbReference>
<sequence length="134" mass="14899">MRQNRSLLIGVLMSSLLLVGCASKQMADIDPNSPFSPAEQIILKDINSNFTAANYDNVIDKVNNTPEVSTGTLAFRSEALKYKAFSECLLEKTKDCASSFKKILKADPTFELADSEKNHPMWGKVFAKRKTHVN</sequence>
<accession>V8FT53</accession>
<dbReference type="RefSeq" id="WP_023953188.1">
    <property type="nucleotide sequence ID" value="NZ_AYSV01000132.1"/>
</dbReference>
<keyword evidence="1" id="KW-0732">Signal</keyword>
<dbReference type="PROSITE" id="PS51257">
    <property type="entry name" value="PROKAR_LIPOPROTEIN"/>
    <property type="match status" value="1"/>
</dbReference>
<feature type="signal peptide" evidence="1">
    <location>
        <begin position="1"/>
        <end position="27"/>
    </location>
</feature>
<dbReference type="OrthoDB" id="8590585at2"/>
<comment type="caution">
    <text evidence="2">The sequence shown here is derived from an EMBL/GenBank/DDBJ whole genome shotgun (WGS) entry which is preliminary data.</text>
</comment>
<reference evidence="2 3" key="1">
    <citation type="submission" date="2013-11" db="EMBL/GenBank/DDBJ databases">
        <title>Genomic analysis of Pelistega sp. HM-7.</title>
        <authorList>
            <person name="Kumbhare S.V."/>
            <person name="Shetty S.A."/>
            <person name="Sharma O."/>
            <person name="Dhotre D.P."/>
        </authorList>
    </citation>
    <scope>NUCLEOTIDE SEQUENCE [LARGE SCALE GENOMIC DNA]</scope>
    <source>
        <strain evidence="2 3">HM-7</strain>
    </source>
</reference>
<dbReference type="EMBL" id="AYSV01000132">
    <property type="protein sequence ID" value="ETD66888.1"/>
    <property type="molecule type" value="Genomic_DNA"/>
</dbReference>
<evidence type="ECO:0000313" key="2">
    <source>
        <dbReference type="EMBL" id="ETD66888.1"/>
    </source>
</evidence>
<name>V8FT53_9BURK</name>
<dbReference type="AlphaFoldDB" id="V8FT53"/>
<organism evidence="2 3">
    <name type="scientific">Pelistega indica</name>
    <dbReference type="NCBI Taxonomy" id="1414851"/>
    <lineage>
        <taxon>Bacteria</taxon>
        <taxon>Pseudomonadati</taxon>
        <taxon>Pseudomonadota</taxon>
        <taxon>Betaproteobacteria</taxon>
        <taxon>Burkholderiales</taxon>
        <taxon>Alcaligenaceae</taxon>
        <taxon>Pelistega</taxon>
    </lineage>
</organism>
<evidence type="ECO:0000256" key="1">
    <source>
        <dbReference type="SAM" id="SignalP"/>
    </source>
</evidence>
<keyword evidence="3" id="KW-1185">Reference proteome</keyword>
<dbReference type="NCBIfam" id="NF038027">
    <property type="entry name" value="TssQ_fam"/>
    <property type="match status" value="1"/>
</dbReference>
<feature type="chain" id="PRO_5004768716" description="Lipoprotein" evidence="1">
    <location>
        <begin position="28"/>
        <end position="134"/>
    </location>
</feature>
<evidence type="ECO:0008006" key="4">
    <source>
        <dbReference type="Google" id="ProtNLM"/>
    </source>
</evidence>